<comment type="caution">
    <text evidence="1">The sequence shown here is derived from an EMBL/GenBank/DDBJ whole genome shotgun (WGS) entry which is preliminary data.</text>
</comment>
<dbReference type="EMBL" id="JFHC01000037">
    <property type="protein sequence ID" value="KDR40677.1"/>
    <property type="molecule type" value="Genomic_DNA"/>
</dbReference>
<dbReference type="Proteomes" id="UP000027466">
    <property type="component" value="Unassembled WGS sequence"/>
</dbReference>
<accession>A0A069PK03</accession>
<dbReference type="STRING" id="60547.GCA_000751215_01728"/>
<sequence length="278" mass="31501">MAENDSPKVVGMARSYMTPVGYTQRPAVKKSVCDRNVPPAADSIIGRCEYYYRPLHCAYAEKVEKLPSINEVVAWAQQSFDPWAENDVSVRLLGKRDQLIPPECTDSDWSRHSNFMMRHIGCSHKPPSYYLSYGYYYCSNYGAKLRPWLSNEGKAWLAMARKKLQENMEDGLKQNMRGDIILMTSQRPGNGSFTMTDVKKYQLELNDSAFLTFAFNTHPLAYLDAGLADLPFSDLAKIAGQPSIQEWGDRRTWGQAMDSGLVVGKNWVNQALSRLMAK</sequence>
<evidence type="ECO:0000313" key="2">
    <source>
        <dbReference type="Proteomes" id="UP000027466"/>
    </source>
</evidence>
<evidence type="ECO:0000313" key="1">
    <source>
        <dbReference type="EMBL" id="KDR40677.1"/>
    </source>
</evidence>
<keyword evidence="2" id="KW-1185">Reference proteome</keyword>
<protein>
    <submittedName>
        <fullName evidence="1">Uncharacterized protein</fullName>
    </submittedName>
</protein>
<name>A0A069PK03_9BURK</name>
<proteinExistence type="predicted"/>
<dbReference type="RefSeq" id="WP_035928640.1">
    <property type="nucleotide sequence ID" value="NZ_CADFFX010000014.1"/>
</dbReference>
<reference evidence="1 2" key="1">
    <citation type="submission" date="2014-03" db="EMBL/GenBank/DDBJ databases">
        <title>Draft Genome Sequences of Four Burkholderia Strains.</title>
        <authorList>
            <person name="Liu X.Y."/>
            <person name="Li C.X."/>
            <person name="Xu J.H."/>
        </authorList>
    </citation>
    <scope>NUCLEOTIDE SEQUENCE [LARGE SCALE GENOMIC DNA]</scope>
    <source>
        <strain evidence="1 2">DSM 50014</strain>
    </source>
</reference>
<gene>
    <name evidence="1" type="ORF">BG61_23615</name>
</gene>
<dbReference type="AlphaFoldDB" id="A0A069PK03"/>
<organism evidence="1 2">
    <name type="scientific">Caballeronia glathei</name>
    <dbReference type="NCBI Taxonomy" id="60547"/>
    <lineage>
        <taxon>Bacteria</taxon>
        <taxon>Pseudomonadati</taxon>
        <taxon>Pseudomonadota</taxon>
        <taxon>Betaproteobacteria</taxon>
        <taxon>Burkholderiales</taxon>
        <taxon>Burkholderiaceae</taxon>
        <taxon>Caballeronia</taxon>
    </lineage>
</organism>